<feature type="transmembrane region" description="Helical" evidence="1">
    <location>
        <begin position="102"/>
        <end position="122"/>
    </location>
</feature>
<keyword evidence="2" id="KW-0732">Signal</keyword>
<sequence>MVICVLRPILQLVFAEYFSSCYSSFPTSSSFSSVDIECSDYLSTFTVCIDDVLEAIKELKPKLSTGIDGIPSFIIKGCCSIFAPVLMHIFNLSLAQGYFPKLWKFSAVVPILNLVILHWLTITGRCHGYVDLQKCLKK</sequence>
<keyword evidence="3" id="KW-0695">RNA-directed DNA polymerase</keyword>
<protein>
    <submittedName>
        <fullName evidence="3">Putative reverse transcriptase</fullName>
    </submittedName>
</protein>
<keyword evidence="1" id="KW-0472">Membrane</keyword>
<feature type="transmembrane region" description="Helical" evidence="1">
    <location>
        <begin position="70"/>
        <end position="90"/>
    </location>
</feature>
<dbReference type="EMBL" id="GADI01005620">
    <property type="protein sequence ID" value="JAA68188.1"/>
    <property type="molecule type" value="mRNA"/>
</dbReference>
<evidence type="ECO:0000313" key="3">
    <source>
        <dbReference type="EMBL" id="JAA68188.1"/>
    </source>
</evidence>
<feature type="chain" id="PRO_5012023112" evidence="2">
    <location>
        <begin position="16"/>
        <end position="138"/>
    </location>
</feature>
<dbReference type="GO" id="GO:0003964">
    <property type="term" value="F:RNA-directed DNA polymerase activity"/>
    <property type="evidence" value="ECO:0007669"/>
    <property type="project" value="UniProtKB-KW"/>
</dbReference>
<keyword evidence="1" id="KW-0812">Transmembrane</keyword>
<evidence type="ECO:0000256" key="2">
    <source>
        <dbReference type="SAM" id="SignalP"/>
    </source>
</evidence>
<name>A0A0K8RBH5_IXORI</name>
<keyword evidence="3" id="KW-0808">Transferase</keyword>
<dbReference type="PANTHER" id="PTHR47510:SF3">
    <property type="entry name" value="ENDO_EXONUCLEASE_PHOSPHATASE DOMAIN-CONTAINING PROTEIN"/>
    <property type="match status" value="1"/>
</dbReference>
<keyword evidence="3" id="KW-0548">Nucleotidyltransferase</keyword>
<feature type="signal peptide" evidence="2">
    <location>
        <begin position="1"/>
        <end position="15"/>
    </location>
</feature>
<dbReference type="AlphaFoldDB" id="A0A0K8RBH5"/>
<accession>A0A0K8RBH5</accession>
<dbReference type="PANTHER" id="PTHR47510">
    <property type="entry name" value="REVERSE TRANSCRIPTASE DOMAIN-CONTAINING PROTEIN"/>
    <property type="match status" value="1"/>
</dbReference>
<reference evidence="3" key="1">
    <citation type="submission" date="2012-12" db="EMBL/GenBank/DDBJ databases">
        <title>Identification and characterization of a phenylalanine ammonia-lyase gene family in Isatis indigotica Fort.</title>
        <authorList>
            <person name="Liu Q."/>
            <person name="Chen J."/>
            <person name="Zhou X."/>
            <person name="Di P."/>
            <person name="Xiao Y."/>
            <person name="Xuan H."/>
            <person name="Zhang L."/>
            <person name="Chen W."/>
        </authorList>
    </citation>
    <scope>NUCLEOTIDE SEQUENCE</scope>
    <source>
        <tissue evidence="3">Salivary gland</tissue>
    </source>
</reference>
<evidence type="ECO:0000256" key="1">
    <source>
        <dbReference type="SAM" id="Phobius"/>
    </source>
</evidence>
<proteinExistence type="evidence at transcript level"/>
<keyword evidence="1" id="KW-1133">Transmembrane helix</keyword>
<organism evidence="3">
    <name type="scientific">Ixodes ricinus</name>
    <name type="common">Common tick</name>
    <name type="synonym">Acarus ricinus</name>
    <dbReference type="NCBI Taxonomy" id="34613"/>
    <lineage>
        <taxon>Eukaryota</taxon>
        <taxon>Metazoa</taxon>
        <taxon>Ecdysozoa</taxon>
        <taxon>Arthropoda</taxon>
        <taxon>Chelicerata</taxon>
        <taxon>Arachnida</taxon>
        <taxon>Acari</taxon>
        <taxon>Parasitiformes</taxon>
        <taxon>Ixodida</taxon>
        <taxon>Ixodoidea</taxon>
        <taxon>Ixodidae</taxon>
        <taxon>Ixodinae</taxon>
        <taxon>Ixodes</taxon>
    </lineage>
</organism>